<protein>
    <submittedName>
        <fullName evidence="1">Uncharacterized protein</fullName>
    </submittedName>
</protein>
<gene>
    <name evidence="1" type="ORF">HPC62_18235</name>
</gene>
<dbReference type="Proteomes" id="UP000505210">
    <property type="component" value="Chromosome"/>
</dbReference>
<accession>A0A6M8BCP1</accession>
<sequence>MNQQEIEHRDRVLRSYFEGCDWDQNGEYELKRTLVLNSDRLLPDYPYVVENEWEVEPGRGHKGRGDLVFTDGAGRFAVVEVKCLNRTGCGGNKKAQQEKVRVRRHQVIKQALHYANIYAASKLEAGVIDDPNAVAAYVFTNEQDYPYFLFRESESLQITNVPIQSPSGYREPVAALHC</sequence>
<keyword evidence="2" id="KW-1185">Reference proteome</keyword>
<dbReference type="EMBL" id="CP053661">
    <property type="protein sequence ID" value="QKD83872.1"/>
    <property type="molecule type" value="Genomic_DNA"/>
</dbReference>
<dbReference type="AlphaFoldDB" id="A0A6M8BCP1"/>
<evidence type="ECO:0000313" key="1">
    <source>
        <dbReference type="EMBL" id="QKD83872.1"/>
    </source>
</evidence>
<dbReference type="RefSeq" id="WP_172357939.1">
    <property type="nucleotide sequence ID" value="NZ_CP053661.1"/>
</dbReference>
<evidence type="ECO:0000313" key="2">
    <source>
        <dbReference type="Proteomes" id="UP000505210"/>
    </source>
</evidence>
<reference evidence="1 2" key="1">
    <citation type="submission" date="2020-05" db="EMBL/GenBank/DDBJ databases">
        <title>Complete genome sequence of of a novel Thermoleptolyngbya strain isolated from hot springs of Ganzi, Sichuan China.</title>
        <authorList>
            <person name="Tang J."/>
            <person name="Daroch M."/>
            <person name="Li L."/>
            <person name="Waleron K."/>
            <person name="Waleron M."/>
            <person name="Waleron M."/>
        </authorList>
    </citation>
    <scope>NUCLEOTIDE SEQUENCE [LARGE SCALE GENOMIC DNA]</scope>
    <source>
        <strain evidence="1 2">PKUAC-SCTA183</strain>
    </source>
</reference>
<dbReference type="KEGG" id="theu:HPC62_18235"/>
<organism evidence="1 2">
    <name type="scientific">Thermoleptolyngbya sichuanensis A183</name>
    <dbReference type="NCBI Taxonomy" id="2737172"/>
    <lineage>
        <taxon>Bacteria</taxon>
        <taxon>Bacillati</taxon>
        <taxon>Cyanobacteriota</taxon>
        <taxon>Cyanophyceae</taxon>
        <taxon>Oculatellales</taxon>
        <taxon>Oculatellaceae</taxon>
        <taxon>Thermoleptolyngbya</taxon>
        <taxon>Thermoleptolyngbya sichuanensis</taxon>
    </lineage>
</organism>
<proteinExistence type="predicted"/>
<name>A0A6M8BCP1_9CYAN</name>